<evidence type="ECO:0000259" key="11">
    <source>
        <dbReference type="PROSITE" id="PS01180"/>
    </source>
</evidence>
<dbReference type="GO" id="GO:0004222">
    <property type="term" value="F:metalloendopeptidase activity"/>
    <property type="evidence" value="ECO:0007669"/>
    <property type="project" value="UniProtKB-UniRule"/>
</dbReference>
<evidence type="ECO:0000256" key="6">
    <source>
        <dbReference type="ARBA" id="ARBA00023049"/>
    </source>
</evidence>
<dbReference type="Gene3D" id="2.60.120.290">
    <property type="entry name" value="Spermadhesin, CUB domain"/>
    <property type="match status" value="2"/>
</dbReference>
<dbReference type="SMART" id="SM00042">
    <property type="entry name" value="CUB"/>
    <property type="match status" value="2"/>
</dbReference>
<evidence type="ECO:0000313" key="14">
    <source>
        <dbReference type="Proteomes" id="UP001066276"/>
    </source>
</evidence>
<feature type="active site" evidence="9">
    <location>
        <position position="207"/>
    </location>
</feature>
<keyword evidence="6 9" id="KW-0482">Metalloprotease</keyword>
<comment type="caution">
    <text evidence="13">The sequence shown here is derived from an EMBL/GenBank/DDBJ whole genome shotgun (WGS) entry which is preliminary data.</text>
</comment>
<dbReference type="FunFam" id="3.40.390.10:FF:000040">
    <property type="entry name" value="Metalloendopeptidase"/>
    <property type="match status" value="1"/>
</dbReference>
<evidence type="ECO:0000313" key="13">
    <source>
        <dbReference type="EMBL" id="KAJ1182614.1"/>
    </source>
</evidence>
<evidence type="ECO:0000256" key="2">
    <source>
        <dbReference type="ARBA" id="ARBA00022723"/>
    </source>
</evidence>
<dbReference type="Gene3D" id="3.40.390.10">
    <property type="entry name" value="Collagenase (Catalytic Domain)"/>
    <property type="match status" value="1"/>
</dbReference>
<dbReference type="SUPFAM" id="SSF49854">
    <property type="entry name" value="Spermadhesin, CUB domain"/>
    <property type="match status" value="2"/>
</dbReference>
<evidence type="ECO:0000256" key="10">
    <source>
        <dbReference type="RuleBase" id="RU361183"/>
    </source>
</evidence>
<dbReference type="PIRSF" id="PIRSF038057">
    <property type="entry name" value="Hatching_enzyme_Uvs2"/>
    <property type="match status" value="1"/>
</dbReference>
<evidence type="ECO:0000256" key="4">
    <source>
        <dbReference type="ARBA" id="ARBA00022801"/>
    </source>
</evidence>
<proteinExistence type="predicted"/>
<sequence>MLILSRVYKGSGWVQHSIDLKEETLSAGDLSTAQNPRMDRRAWALVAVCLLSTCWSSPVQVFFEKPEAHLDAEHPPEAKNLDVFEIISKENEKSSLLLHAGDIIVKPGRSAITCQDSSCFWPKSSDGTVKVPYTVSGFGASDVAKITEAMKEFTSMTCIRFVNRTAETDYVQISSGNGCSSYVGRIGGPQGVQLSGNCMVKGIIQHELMHALGFLHEQNRSDRDDYVKIMFEYIEAGSLPNFIKQTTNNLGLEYDYSSVMHYGSYAFSTIYGQKTIIPTKNPTAEIGQRIGVSNLDIAKINQLYKCGTCSTLLTYGYGSLNSPNYPSQYPSNTDCSYLMRTSGLPMLLTFSAFDIESSKNCEADYVTVYDGATKDAPVLLEKACGRGNVPPVVSSGSAMLLQFVSNGAISASGFSAFYQNTRCAHVYTTSTGTVTSENYPQNYPANFDCQYYIWAPEGNKISLTFTDFYLEPYEKYCLLDYLLIYNGLTSSAPRIGRYCGSGPVAPVVSRGNSLLLQFHSDNREQMKGFQATYTFVKA</sequence>
<evidence type="ECO:0000256" key="5">
    <source>
        <dbReference type="ARBA" id="ARBA00022833"/>
    </source>
</evidence>
<organism evidence="13 14">
    <name type="scientific">Pleurodeles waltl</name>
    <name type="common">Iberian ribbed newt</name>
    <dbReference type="NCBI Taxonomy" id="8319"/>
    <lineage>
        <taxon>Eukaryota</taxon>
        <taxon>Metazoa</taxon>
        <taxon>Chordata</taxon>
        <taxon>Craniata</taxon>
        <taxon>Vertebrata</taxon>
        <taxon>Euteleostomi</taxon>
        <taxon>Amphibia</taxon>
        <taxon>Batrachia</taxon>
        <taxon>Caudata</taxon>
        <taxon>Salamandroidea</taxon>
        <taxon>Salamandridae</taxon>
        <taxon>Pleurodelinae</taxon>
        <taxon>Pleurodeles</taxon>
    </lineage>
</organism>
<dbReference type="Pfam" id="PF00431">
    <property type="entry name" value="CUB"/>
    <property type="match status" value="2"/>
</dbReference>
<dbReference type="FunFam" id="2.60.120.290:FF:000013">
    <property type="entry name" value="Membrane frizzled-related protein"/>
    <property type="match status" value="2"/>
</dbReference>
<dbReference type="PRINTS" id="PR00480">
    <property type="entry name" value="ASTACIN"/>
</dbReference>
<dbReference type="Proteomes" id="UP001066276">
    <property type="component" value="Chromosome 3_2"/>
</dbReference>
<evidence type="ECO:0000259" key="12">
    <source>
        <dbReference type="PROSITE" id="PS51864"/>
    </source>
</evidence>
<dbReference type="PROSITE" id="PS01180">
    <property type="entry name" value="CUB"/>
    <property type="match status" value="2"/>
</dbReference>
<comment type="caution">
    <text evidence="8">Lacks conserved residue(s) required for the propagation of feature annotation.</text>
</comment>
<dbReference type="GO" id="GO:0008270">
    <property type="term" value="F:zinc ion binding"/>
    <property type="evidence" value="ECO:0007669"/>
    <property type="project" value="UniProtKB-UniRule"/>
</dbReference>
<reference evidence="13" key="1">
    <citation type="journal article" date="2022" name="bioRxiv">
        <title>Sequencing and chromosome-scale assembly of the giantPleurodeles waltlgenome.</title>
        <authorList>
            <person name="Brown T."/>
            <person name="Elewa A."/>
            <person name="Iarovenko S."/>
            <person name="Subramanian E."/>
            <person name="Araus A.J."/>
            <person name="Petzold A."/>
            <person name="Susuki M."/>
            <person name="Suzuki K.-i.T."/>
            <person name="Hayashi T."/>
            <person name="Toyoda A."/>
            <person name="Oliveira C."/>
            <person name="Osipova E."/>
            <person name="Leigh N.D."/>
            <person name="Simon A."/>
            <person name="Yun M.H."/>
        </authorList>
    </citation>
    <scope>NUCLEOTIDE SEQUENCE</scope>
    <source>
        <strain evidence="13">20211129_DDA</strain>
        <tissue evidence="13">Liver</tissue>
    </source>
</reference>
<keyword evidence="3" id="KW-0732">Signal</keyword>
<keyword evidence="1 9" id="KW-0645">Protease</keyword>
<feature type="domain" description="CUB" evidence="11">
    <location>
        <begin position="309"/>
        <end position="421"/>
    </location>
</feature>
<keyword evidence="5 9" id="KW-0862">Zinc</keyword>
<protein>
    <recommendedName>
        <fullName evidence="10">Metalloendopeptidase</fullName>
        <ecNumber evidence="10">3.4.24.-</ecNumber>
    </recommendedName>
</protein>
<feature type="domain" description="CUB" evidence="11">
    <location>
        <begin position="423"/>
        <end position="536"/>
    </location>
</feature>
<evidence type="ECO:0000256" key="1">
    <source>
        <dbReference type="ARBA" id="ARBA00022670"/>
    </source>
</evidence>
<keyword evidence="7" id="KW-1015">Disulfide bond</keyword>
<feature type="domain" description="Peptidase M12A" evidence="12">
    <location>
        <begin position="110"/>
        <end position="307"/>
    </location>
</feature>
<keyword evidence="4 9" id="KW-0378">Hydrolase</keyword>
<name>A0AAV7U0U7_PLEWA</name>
<dbReference type="PANTHER" id="PTHR10127">
    <property type="entry name" value="DISCOIDIN, CUB, EGF, LAMININ , AND ZINC METALLOPROTEASE DOMAIN CONTAINING"/>
    <property type="match status" value="1"/>
</dbReference>
<feature type="binding site" evidence="9">
    <location>
        <position position="206"/>
    </location>
    <ligand>
        <name>Zn(2+)</name>
        <dbReference type="ChEBI" id="CHEBI:29105"/>
        <note>catalytic</note>
    </ligand>
</feature>
<dbReference type="InterPro" id="IPR035914">
    <property type="entry name" value="Sperma_CUB_dom_sf"/>
</dbReference>
<dbReference type="InterPro" id="IPR006026">
    <property type="entry name" value="Peptidase_Metallo"/>
</dbReference>
<dbReference type="PANTHER" id="PTHR10127:SF899">
    <property type="entry name" value="ASTACIN-LIKE METALLOENDOPEPTIDASE-RELATED"/>
    <property type="match status" value="1"/>
</dbReference>
<dbReference type="InterPro" id="IPR001506">
    <property type="entry name" value="Peptidase_M12A"/>
</dbReference>
<dbReference type="PROSITE" id="PS51864">
    <property type="entry name" value="ASTACIN"/>
    <property type="match status" value="1"/>
</dbReference>
<feature type="binding site" evidence="9">
    <location>
        <position position="216"/>
    </location>
    <ligand>
        <name>Zn(2+)</name>
        <dbReference type="ChEBI" id="CHEBI:29105"/>
        <note>catalytic</note>
    </ligand>
</feature>
<evidence type="ECO:0000256" key="9">
    <source>
        <dbReference type="PROSITE-ProRule" id="PRU01211"/>
    </source>
</evidence>
<dbReference type="SMART" id="SM00235">
    <property type="entry name" value="ZnMc"/>
    <property type="match status" value="1"/>
</dbReference>
<dbReference type="EMBL" id="JANPWB010000006">
    <property type="protein sequence ID" value="KAJ1182614.1"/>
    <property type="molecule type" value="Genomic_DNA"/>
</dbReference>
<gene>
    <name evidence="13" type="ORF">NDU88_007801</name>
</gene>
<evidence type="ECO:0000256" key="7">
    <source>
        <dbReference type="ARBA" id="ARBA00023157"/>
    </source>
</evidence>
<accession>A0AAV7U0U7</accession>
<dbReference type="InterPro" id="IPR017370">
    <property type="entry name" value="Hatching_enzyme_Uvs2-like"/>
</dbReference>
<dbReference type="EC" id="3.4.24.-" evidence="10"/>
<keyword evidence="14" id="KW-1185">Reference proteome</keyword>
<dbReference type="CDD" id="cd00041">
    <property type="entry name" value="CUB"/>
    <property type="match status" value="2"/>
</dbReference>
<comment type="cofactor">
    <cofactor evidence="9 10">
        <name>Zn(2+)</name>
        <dbReference type="ChEBI" id="CHEBI:29105"/>
    </cofactor>
    <text evidence="9 10">Binds 1 zinc ion per subunit.</text>
</comment>
<feature type="binding site" evidence="9">
    <location>
        <position position="210"/>
    </location>
    <ligand>
        <name>Zn(2+)</name>
        <dbReference type="ChEBI" id="CHEBI:29105"/>
        <note>catalytic</note>
    </ligand>
</feature>
<dbReference type="Pfam" id="PF01400">
    <property type="entry name" value="Astacin"/>
    <property type="match status" value="1"/>
</dbReference>
<dbReference type="InterPro" id="IPR000859">
    <property type="entry name" value="CUB_dom"/>
</dbReference>
<dbReference type="AlphaFoldDB" id="A0AAV7U0U7"/>
<dbReference type="GO" id="GO:0006508">
    <property type="term" value="P:proteolysis"/>
    <property type="evidence" value="ECO:0007669"/>
    <property type="project" value="UniProtKB-KW"/>
</dbReference>
<dbReference type="InterPro" id="IPR024079">
    <property type="entry name" value="MetalloPept_cat_dom_sf"/>
</dbReference>
<evidence type="ECO:0000256" key="8">
    <source>
        <dbReference type="PROSITE-ProRule" id="PRU00059"/>
    </source>
</evidence>
<dbReference type="SUPFAM" id="SSF55486">
    <property type="entry name" value="Metalloproteases ('zincins'), catalytic domain"/>
    <property type="match status" value="1"/>
</dbReference>
<keyword evidence="2 9" id="KW-0479">Metal-binding</keyword>
<evidence type="ECO:0000256" key="3">
    <source>
        <dbReference type="ARBA" id="ARBA00022729"/>
    </source>
</evidence>